<keyword evidence="1" id="KW-1133">Transmembrane helix</keyword>
<dbReference type="SMART" id="SM00257">
    <property type="entry name" value="LysM"/>
    <property type="match status" value="1"/>
</dbReference>
<comment type="caution">
    <text evidence="3">The sequence shown here is derived from an EMBL/GenBank/DDBJ whole genome shotgun (WGS) entry which is preliminary data.</text>
</comment>
<dbReference type="AlphaFoldDB" id="A0A852WTC9"/>
<accession>A0A852WTC9</accession>
<feature type="domain" description="LysM" evidence="2">
    <location>
        <begin position="85"/>
        <end position="134"/>
    </location>
</feature>
<dbReference type="EMBL" id="JACCFI010000001">
    <property type="protein sequence ID" value="NYG19570.1"/>
    <property type="molecule type" value="Genomic_DNA"/>
</dbReference>
<dbReference type="InterPro" id="IPR018392">
    <property type="entry name" value="LysM"/>
</dbReference>
<proteinExistence type="predicted"/>
<reference evidence="3 4" key="1">
    <citation type="submission" date="2020-07" db="EMBL/GenBank/DDBJ databases">
        <title>Sequencing the genomes of 1000 actinobacteria strains.</title>
        <authorList>
            <person name="Klenk H.-P."/>
        </authorList>
    </citation>
    <scope>NUCLEOTIDE SEQUENCE [LARGE SCALE GENOMIC DNA]</scope>
    <source>
        <strain evidence="3 4">DSM 8598</strain>
    </source>
</reference>
<organism evidence="3 4">
    <name type="scientific">Agromyces hippuratus</name>
    <dbReference type="NCBI Taxonomy" id="286438"/>
    <lineage>
        <taxon>Bacteria</taxon>
        <taxon>Bacillati</taxon>
        <taxon>Actinomycetota</taxon>
        <taxon>Actinomycetes</taxon>
        <taxon>Micrococcales</taxon>
        <taxon>Microbacteriaceae</taxon>
        <taxon>Agromyces</taxon>
    </lineage>
</organism>
<feature type="transmembrane region" description="Helical" evidence="1">
    <location>
        <begin position="44"/>
        <end position="64"/>
    </location>
</feature>
<dbReference type="RefSeq" id="WP_179549832.1">
    <property type="nucleotide sequence ID" value="NZ_JACCFI010000001.1"/>
</dbReference>
<name>A0A852WTC9_9MICO</name>
<evidence type="ECO:0000256" key="1">
    <source>
        <dbReference type="SAM" id="Phobius"/>
    </source>
</evidence>
<dbReference type="InterPro" id="IPR036779">
    <property type="entry name" value="LysM_dom_sf"/>
</dbReference>
<gene>
    <name evidence="3" type="ORF">BJY17_000317</name>
</gene>
<dbReference type="Gene3D" id="3.10.350.10">
    <property type="entry name" value="LysM domain"/>
    <property type="match status" value="1"/>
</dbReference>
<keyword evidence="1" id="KW-0472">Membrane</keyword>
<evidence type="ECO:0000259" key="2">
    <source>
        <dbReference type="PROSITE" id="PS51782"/>
    </source>
</evidence>
<evidence type="ECO:0000313" key="3">
    <source>
        <dbReference type="EMBL" id="NYG19570.1"/>
    </source>
</evidence>
<protein>
    <submittedName>
        <fullName evidence="3">LysM repeat protein</fullName>
    </submittedName>
</protein>
<sequence>MSAAIATTGFQPSRALPREAARGNDSTSSTVVRTRLRLTRRGRIVFTTLASLPFVIGAFVMVLGSGAAAADVDSVGAVFEAASFDYVTVGQGDSLWAIAESIDPSGDVREVIDEIIRLNGLDDAVVEPGQRLALPLAP</sequence>
<keyword evidence="4" id="KW-1185">Reference proteome</keyword>
<evidence type="ECO:0000313" key="4">
    <source>
        <dbReference type="Proteomes" id="UP000549066"/>
    </source>
</evidence>
<dbReference type="Pfam" id="PF01476">
    <property type="entry name" value="LysM"/>
    <property type="match status" value="1"/>
</dbReference>
<keyword evidence="1" id="KW-0812">Transmembrane</keyword>
<dbReference type="PROSITE" id="PS51782">
    <property type="entry name" value="LYSM"/>
    <property type="match status" value="1"/>
</dbReference>
<dbReference type="CDD" id="cd00118">
    <property type="entry name" value="LysM"/>
    <property type="match status" value="1"/>
</dbReference>
<dbReference type="SUPFAM" id="SSF54106">
    <property type="entry name" value="LysM domain"/>
    <property type="match status" value="1"/>
</dbReference>
<dbReference type="Proteomes" id="UP000549066">
    <property type="component" value="Unassembled WGS sequence"/>
</dbReference>